<evidence type="ECO:0000256" key="13">
    <source>
        <dbReference type="ARBA" id="ARBA00022989"/>
    </source>
</evidence>
<keyword evidence="12 16" id="KW-0067">ATP-binding</keyword>
<evidence type="ECO:0000313" key="20">
    <source>
        <dbReference type="Proteomes" id="UP001141253"/>
    </source>
</evidence>
<feature type="transmembrane region" description="Helical" evidence="17">
    <location>
        <begin position="581"/>
        <end position="605"/>
    </location>
</feature>
<evidence type="ECO:0000256" key="9">
    <source>
        <dbReference type="ARBA" id="ARBA00022737"/>
    </source>
</evidence>
<feature type="transmembrane region" description="Helical" evidence="17">
    <location>
        <begin position="51"/>
        <end position="76"/>
    </location>
</feature>
<evidence type="ECO:0000256" key="6">
    <source>
        <dbReference type="ARBA" id="ARBA00022679"/>
    </source>
</evidence>
<evidence type="ECO:0000256" key="17">
    <source>
        <dbReference type="SAM" id="Phobius"/>
    </source>
</evidence>
<dbReference type="PANTHER" id="PTHR45974:SF23">
    <property type="entry name" value="PROTEIN KINASE DOMAIN-CONTAINING PROTEIN"/>
    <property type="match status" value="1"/>
</dbReference>
<reference evidence="19" key="2">
    <citation type="journal article" date="2023" name="Int. J. Mol. Sci.">
        <title>De Novo Assembly and Annotation of 11 Diverse Shrub Willow (Salix) Genomes Reveals Novel Gene Organization in Sex-Linked Regions.</title>
        <authorList>
            <person name="Hyden B."/>
            <person name="Feng K."/>
            <person name="Yates T.B."/>
            <person name="Jawdy S."/>
            <person name="Cereghino C."/>
            <person name="Smart L.B."/>
            <person name="Muchero W."/>
        </authorList>
    </citation>
    <scope>NUCLEOTIDE SEQUENCE</scope>
    <source>
        <tissue evidence="19">Shoot tip</tissue>
    </source>
</reference>
<dbReference type="Gene3D" id="1.10.510.10">
    <property type="entry name" value="Transferase(Phosphotransferase) domain 1"/>
    <property type="match status" value="1"/>
</dbReference>
<evidence type="ECO:0000256" key="1">
    <source>
        <dbReference type="ARBA" id="ARBA00004370"/>
    </source>
</evidence>
<feature type="domain" description="Protein kinase" evidence="18">
    <location>
        <begin position="646"/>
        <end position="920"/>
    </location>
</feature>
<keyword evidence="6" id="KW-0808">Transferase</keyword>
<dbReference type="InterPro" id="IPR008271">
    <property type="entry name" value="Ser/Thr_kinase_AS"/>
</dbReference>
<keyword evidence="10 16" id="KW-0547">Nucleotide-binding</keyword>
<evidence type="ECO:0000256" key="12">
    <source>
        <dbReference type="ARBA" id="ARBA00022840"/>
    </source>
</evidence>
<evidence type="ECO:0000256" key="14">
    <source>
        <dbReference type="ARBA" id="ARBA00023136"/>
    </source>
</evidence>
<comment type="similarity">
    <text evidence="2">Belongs to the protein kinase superfamily. Ser/Thr protein kinase family.</text>
</comment>
<dbReference type="Gene3D" id="3.80.10.10">
    <property type="entry name" value="Ribonuclease Inhibitor"/>
    <property type="match status" value="3"/>
</dbReference>
<evidence type="ECO:0000256" key="4">
    <source>
        <dbReference type="ARBA" id="ARBA00022527"/>
    </source>
</evidence>
<keyword evidence="13 17" id="KW-1133">Transmembrane helix</keyword>
<gene>
    <name evidence="19" type="ORF">OIU77_020437</name>
</gene>
<keyword evidence="4" id="KW-0723">Serine/threonine-protein kinase</keyword>
<evidence type="ECO:0000256" key="7">
    <source>
        <dbReference type="ARBA" id="ARBA00022692"/>
    </source>
</evidence>
<dbReference type="EMBL" id="JAPFFI010000004">
    <property type="protein sequence ID" value="KAJ6395174.1"/>
    <property type="molecule type" value="Genomic_DNA"/>
</dbReference>
<evidence type="ECO:0000259" key="18">
    <source>
        <dbReference type="PROSITE" id="PS50011"/>
    </source>
</evidence>
<keyword evidence="15" id="KW-0325">Glycoprotein</keyword>
<evidence type="ECO:0000256" key="2">
    <source>
        <dbReference type="ARBA" id="ARBA00008684"/>
    </source>
</evidence>
<dbReference type="PROSITE" id="PS00108">
    <property type="entry name" value="PROTEIN_KINASE_ST"/>
    <property type="match status" value="1"/>
</dbReference>
<accession>A0ABQ9C874</accession>
<dbReference type="Pfam" id="PF00560">
    <property type="entry name" value="LRR_1"/>
    <property type="match status" value="4"/>
</dbReference>
<feature type="binding site" evidence="16">
    <location>
        <position position="674"/>
    </location>
    <ligand>
        <name>ATP</name>
        <dbReference type="ChEBI" id="CHEBI:30616"/>
    </ligand>
</feature>
<dbReference type="Pfam" id="PF08263">
    <property type="entry name" value="LRRNT_2"/>
    <property type="match status" value="1"/>
</dbReference>
<dbReference type="EC" id="2.7.11.1" evidence="3"/>
<dbReference type="SMART" id="SM00220">
    <property type="entry name" value="S_TKc"/>
    <property type="match status" value="1"/>
</dbReference>
<dbReference type="PANTHER" id="PTHR45974">
    <property type="entry name" value="RECEPTOR-LIKE PROTEIN 55"/>
    <property type="match status" value="1"/>
</dbReference>
<evidence type="ECO:0000256" key="11">
    <source>
        <dbReference type="ARBA" id="ARBA00022777"/>
    </source>
</evidence>
<dbReference type="Proteomes" id="UP001141253">
    <property type="component" value="Chromosome 4"/>
</dbReference>
<name>A0ABQ9C874_9ROSI</name>
<comment type="subcellular location">
    <subcellularLocation>
        <location evidence="1">Membrane</location>
    </subcellularLocation>
</comment>
<evidence type="ECO:0000256" key="10">
    <source>
        <dbReference type="ARBA" id="ARBA00022741"/>
    </source>
</evidence>
<dbReference type="InterPro" id="IPR032675">
    <property type="entry name" value="LRR_dom_sf"/>
</dbReference>
<evidence type="ECO:0000256" key="15">
    <source>
        <dbReference type="ARBA" id="ARBA00023180"/>
    </source>
</evidence>
<proteinExistence type="inferred from homology"/>
<dbReference type="CDD" id="cd14066">
    <property type="entry name" value="STKc_IRAK"/>
    <property type="match status" value="1"/>
</dbReference>
<comment type="caution">
    <text evidence="19">The sequence shown here is derived from an EMBL/GenBank/DDBJ whole genome shotgun (WGS) entry which is preliminary data.</text>
</comment>
<keyword evidence="7 17" id="KW-0812">Transmembrane</keyword>
<protein>
    <recommendedName>
        <fullName evidence="3">non-specific serine/threonine protein kinase</fullName>
        <ecNumber evidence="3">2.7.11.1</ecNumber>
    </recommendedName>
</protein>
<dbReference type="InterPro" id="IPR001245">
    <property type="entry name" value="Ser-Thr/Tyr_kinase_cat_dom"/>
</dbReference>
<keyword evidence="8" id="KW-0732">Signal</keyword>
<dbReference type="SUPFAM" id="SSF52058">
    <property type="entry name" value="L domain-like"/>
    <property type="match status" value="1"/>
</dbReference>
<keyword evidence="5" id="KW-0433">Leucine-rich repeat</keyword>
<organism evidence="19 20">
    <name type="scientific">Salix suchowensis</name>
    <dbReference type="NCBI Taxonomy" id="1278906"/>
    <lineage>
        <taxon>Eukaryota</taxon>
        <taxon>Viridiplantae</taxon>
        <taxon>Streptophyta</taxon>
        <taxon>Embryophyta</taxon>
        <taxon>Tracheophyta</taxon>
        <taxon>Spermatophyta</taxon>
        <taxon>Magnoliopsida</taxon>
        <taxon>eudicotyledons</taxon>
        <taxon>Gunneridae</taxon>
        <taxon>Pentapetalae</taxon>
        <taxon>rosids</taxon>
        <taxon>fabids</taxon>
        <taxon>Malpighiales</taxon>
        <taxon>Salicaceae</taxon>
        <taxon>Saliceae</taxon>
        <taxon>Salix</taxon>
    </lineage>
</organism>
<dbReference type="PROSITE" id="PS00107">
    <property type="entry name" value="PROTEIN_KINASE_ATP"/>
    <property type="match status" value="1"/>
</dbReference>
<dbReference type="InterPro" id="IPR001611">
    <property type="entry name" value="Leu-rich_rpt"/>
</dbReference>
<dbReference type="InterPro" id="IPR017441">
    <property type="entry name" value="Protein_kinase_ATP_BS"/>
</dbReference>
<keyword evidence="11" id="KW-0418">Kinase</keyword>
<sequence>MISWLALLANDTQYPTQVSCRGLQREKSDCLLTIPSLHESELSLFPYQYPAVILMSTLSFCQFGAIIALLQCYFVMLSSAQMTHPTEASALQAVHRKLIDTWGNLDDWKKSDPCTSKWTGVICTGVKNDGYLHVGELRLLNMNLSGTLAPEIGLLSYATVLNFMWNNISGSIPKEIGKMTSLNLLLLSGNQISGSLPDELGNLPNITKFQLDLNQISGPLPKSFANLSTIKHFHMNNNSISGQIPPELGVLPKLIHFLLDNNNLSGYLPPELSKMPKLTVLQLDNNNFNGTEIPESYGNISTLFKLSLRNCNLKGPVPDLSGIRRLLYADLSSNKLTGSIPTNKLSNYITTFNLSNNMLTGPIPSYFSGFPFLQKLLLHNNNLSGDVPNNFWQNLTLGPAAKLTLDFQNNSLTNISGAISPPANVSIKLQGNPVCQRANELNIVPFCGVPTGDTEAPGSSNDLPEGCPTQSCPLSDNFEYVPESPSPCFCAAPLGIGLRLRSPSISDFQPYKFPFQLWITSYLGLDSYQLRYSKLLMDQFATFSIPGDDTFGPYDLLNFTLLGPYKDVIPKHPKSGMSRGALLGIVLGSMSLIVAISLVTAFIFYKKHKRFYPKVFKKTSTQKLPFKTESVKEFSFLELEMATNGFDTSKQVGQGGYGKVYKGVLADGTIVAIKRAHEGSLQGQNEFFTEIELLSRLHHRNLVPLVGYCFEQEEQMLVYEFMPNGSVGHLLSGHFKRPVSFSMRMSIALASAKGILYLHTEADPPIIHRDIKANNILLDFKFTAKVSDFGISKLAPVRDCEGAESHVSTIVKGTPGYLDPEYFLTNKLTEKSDVYSLGIVFLELLTGMEPISHGKYIVREVNAACQSGTMFSIIDQKMGPYPSDCVKKFMALALKCCQDEPAERPAMLEVVREVENISYMLQESAPISSEFETSGTMEVDSPALYTPGKPSASSGFLGSDLVSGVFPVIRPR</sequence>
<evidence type="ECO:0000256" key="5">
    <source>
        <dbReference type="ARBA" id="ARBA00022614"/>
    </source>
</evidence>
<dbReference type="InterPro" id="IPR000719">
    <property type="entry name" value="Prot_kinase_dom"/>
</dbReference>
<dbReference type="Gene3D" id="3.30.200.20">
    <property type="entry name" value="Phosphorylase Kinase, domain 1"/>
    <property type="match status" value="1"/>
</dbReference>
<reference evidence="19" key="1">
    <citation type="submission" date="2022-10" db="EMBL/GenBank/DDBJ databases">
        <authorList>
            <person name="Hyden B.L."/>
            <person name="Feng K."/>
            <person name="Yates T."/>
            <person name="Jawdy S."/>
            <person name="Smart L.B."/>
            <person name="Muchero W."/>
        </authorList>
    </citation>
    <scope>NUCLEOTIDE SEQUENCE</scope>
    <source>
        <tissue evidence="19">Shoot tip</tissue>
    </source>
</reference>
<evidence type="ECO:0000256" key="3">
    <source>
        <dbReference type="ARBA" id="ARBA00012513"/>
    </source>
</evidence>
<evidence type="ECO:0000256" key="16">
    <source>
        <dbReference type="PROSITE-ProRule" id="PRU10141"/>
    </source>
</evidence>
<dbReference type="PROSITE" id="PS50011">
    <property type="entry name" value="PROTEIN_KINASE_DOM"/>
    <property type="match status" value="1"/>
</dbReference>
<evidence type="ECO:0000313" key="19">
    <source>
        <dbReference type="EMBL" id="KAJ6395174.1"/>
    </source>
</evidence>
<dbReference type="Pfam" id="PF07714">
    <property type="entry name" value="PK_Tyr_Ser-Thr"/>
    <property type="match status" value="1"/>
</dbReference>
<dbReference type="InterPro" id="IPR013210">
    <property type="entry name" value="LRR_N_plant-typ"/>
</dbReference>
<dbReference type="SUPFAM" id="SSF56112">
    <property type="entry name" value="Protein kinase-like (PK-like)"/>
    <property type="match status" value="1"/>
</dbReference>
<dbReference type="InterPro" id="IPR011009">
    <property type="entry name" value="Kinase-like_dom_sf"/>
</dbReference>
<keyword evidence="14 17" id="KW-0472">Membrane</keyword>
<keyword evidence="20" id="KW-1185">Reference proteome</keyword>
<evidence type="ECO:0000256" key="8">
    <source>
        <dbReference type="ARBA" id="ARBA00022729"/>
    </source>
</evidence>
<keyword evidence="9" id="KW-0677">Repeat</keyword>